<keyword evidence="4" id="KW-1185">Reference proteome</keyword>
<feature type="region of interest" description="Disordered" evidence="1">
    <location>
        <begin position="24"/>
        <end position="78"/>
    </location>
</feature>
<name>A0A0N8PNC9_9GAMM</name>
<protein>
    <submittedName>
        <fullName evidence="3">Uncharacterized protein</fullName>
    </submittedName>
</protein>
<dbReference type="AlphaFoldDB" id="A0A0N8PNC9"/>
<feature type="compositionally biased region" description="Low complexity" evidence="1">
    <location>
        <begin position="32"/>
        <end position="59"/>
    </location>
</feature>
<feature type="signal peptide" evidence="2">
    <location>
        <begin position="1"/>
        <end position="21"/>
    </location>
</feature>
<evidence type="ECO:0000256" key="2">
    <source>
        <dbReference type="SAM" id="SignalP"/>
    </source>
</evidence>
<evidence type="ECO:0000313" key="3">
    <source>
        <dbReference type="EMBL" id="SCY35694.1"/>
    </source>
</evidence>
<feature type="chain" id="PRO_5010429670" evidence="2">
    <location>
        <begin position="22"/>
        <end position="78"/>
    </location>
</feature>
<organism evidence="3 4">
    <name type="scientific">Thiohalorhabdus denitrificans</name>
    <dbReference type="NCBI Taxonomy" id="381306"/>
    <lineage>
        <taxon>Bacteria</taxon>
        <taxon>Pseudomonadati</taxon>
        <taxon>Pseudomonadota</taxon>
        <taxon>Gammaproteobacteria</taxon>
        <taxon>Thiohalorhabdales</taxon>
        <taxon>Thiohalorhabdaceae</taxon>
        <taxon>Thiohalorhabdus</taxon>
    </lineage>
</organism>
<dbReference type="PROSITE" id="PS51257">
    <property type="entry name" value="PROKAR_LIPOPROTEIN"/>
    <property type="match status" value="1"/>
</dbReference>
<evidence type="ECO:0000313" key="4">
    <source>
        <dbReference type="Proteomes" id="UP000183104"/>
    </source>
</evidence>
<keyword evidence="2" id="KW-0732">Signal</keyword>
<dbReference type="Proteomes" id="UP000183104">
    <property type="component" value="Unassembled WGS sequence"/>
</dbReference>
<sequence>MKTSSSSLWFSLLFVLFIAMTACDGGGEQDQGDQTQQDGMQDGMQNGQDQQDMENGQDQQDQDMENGQDQQDQGGGGM</sequence>
<dbReference type="EMBL" id="FMUN01000005">
    <property type="protein sequence ID" value="SCY35694.1"/>
    <property type="molecule type" value="Genomic_DNA"/>
</dbReference>
<gene>
    <name evidence="3" type="ORF">SAMN05661077_1860</name>
</gene>
<proteinExistence type="predicted"/>
<dbReference type="RefSeq" id="WP_054965434.1">
    <property type="nucleotide sequence ID" value="NZ_FMUN01000005.1"/>
</dbReference>
<reference evidence="4" key="1">
    <citation type="submission" date="2016-10" db="EMBL/GenBank/DDBJ databases">
        <authorList>
            <person name="Varghese N."/>
        </authorList>
    </citation>
    <scope>NUCLEOTIDE SEQUENCE [LARGE SCALE GENOMIC DNA]</scope>
    <source>
        <strain evidence="4">HL 19</strain>
    </source>
</reference>
<evidence type="ECO:0000256" key="1">
    <source>
        <dbReference type="SAM" id="MobiDB-lite"/>
    </source>
</evidence>
<accession>A0A0N8PNC9</accession>